<gene>
    <name evidence="1" type="ORF">CPB83DRAFT_901053</name>
</gene>
<sequence>MTTFTVTVNIQPKALASLKGYRVCLAKPVGQSGGPPAYNVVALASIVTANNVIKFTDTFSIYGTLQTFNAGSATAQGNAPTLPITYGEAYHLPDWTDPPSVGNSTVAPAAGFAFINGVQASVVVALQNGPTVGGNSAGANSPFYISPSPDIPGTDTLTPVTEVALWFQRDIVTTTMIDLDMSTVHVMNLTGQTTVATTYTDSFQWQDDPSKVVDYTKVAPAAVKPIKKVEEKKYGY</sequence>
<proteinExistence type="predicted"/>
<comment type="caution">
    <text evidence="1">The sequence shown here is derived from an EMBL/GenBank/DDBJ whole genome shotgun (WGS) entry which is preliminary data.</text>
</comment>
<dbReference type="EMBL" id="MU157824">
    <property type="protein sequence ID" value="KAF9535301.1"/>
    <property type="molecule type" value="Genomic_DNA"/>
</dbReference>
<keyword evidence="2" id="KW-1185">Reference proteome</keyword>
<protein>
    <submittedName>
        <fullName evidence="1">Uncharacterized protein</fullName>
    </submittedName>
</protein>
<reference evidence="1" key="1">
    <citation type="submission" date="2020-11" db="EMBL/GenBank/DDBJ databases">
        <authorList>
            <consortium name="DOE Joint Genome Institute"/>
            <person name="Ahrendt S."/>
            <person name="Riley R."/>
            <person name="Andreopoulos W."/>
            <person name="Labutti K."/>
            <person name="Pangilinan J."/>
            <person name="Ruiz-Duenas F.J."/>
            <person name="Barrasa J.M."/>
            <person name="Sanchez-Garcia M."/>
            <person name="Camarero S."/>
            <person name="Miyauchi S."/>
            <person name="Serrano A."/>
            <person name="Linde D."/>
            <person name="Babiker R."/>
            <person name="Drula E."/>
            <person name="Ayuso-Fernandez I."/>
            <person name="Pacheco R."/>
            <person name="Padilla G."/>
            <person name="Ferreira P."/>
            <person name="Barriuso J."/>
            <person name="Kellner H."/>
            <person name="Castanera R."/>
            <person name="Alfaro M."/>
            <person name="Ramirez L."/>
            <person name="Pisabarro A.G."/>
            <person name="Kuo A."/>
            <person name="Tritt A."/>
            <person name="Lipzen A."/>
            <person name="He G."/>
            <person name="Yan M."/>
            <person name="Ng V."/>
            <person name="Cullen D."/>
            <person name="Martin F."/>
            <person name="Rosso M.-N."/>
            <person name="Henrissat B."/>
            <person name="Hibbett D."/>
            <person name="Martinez A.T."/>
            <person name="Grigoriev I.V."/>
        </authorList>
    </citation>
    <scope>NUCLEOTIDE SEQUENCE</scope>
    <source>
        <strain evidence="1">CBS 506.95</strain>
    </source>
</reference>
<dbReference type="AlphaFoldDB" id="A0A9P6ESG6"/>
<evidence type="ECO:0000313" key="1">
    <source>
        <dbReference type="EMBL" id="KAF9535301.1"/>
    </source>
</evidence>
<dbReference type="OrthoDB" id="2987506at2759"/>
<organism evidence="1 2">
    <name type="scientific">Crepidotus variabilis</name>
    <dbReference type="NCBI Taxonomy" id="179855"/>
    <lineage>
        <taxon>Eukaryota</taxon>
        <taxon>Fungi</taxon>
        <taxon>Dikarya</taxon>
        <taxon>Basidiomycota</taxon>
        <taxon>Agaricomycotina</taxon>
        <taxon>Agaricomycetes</taxon>
        <taxon>Agaricomycetidae</taxon>
        <taxon>Agaricales</taxon>
        <taxon>Agaricineae</taxon>
        <taxon>Crepidotaceae</taxon>
        <taxon>Crepidotus</taxon>
    </lineage>
</organism>
<accession>A0A9P6ESG6</accession>
<name>A0A9P6ESG6_9AGAR</name>
<evidence type="ECO:0000313" key="2">
    <source>
        <dbReference type="Proteomes" id="UP000807306"/>
    </source>
</evidence>
<dbReference type="Proteomes" id="UP000807306">
    <property type="component" value="Unassembled WGS sequence"/>
</dbReference>